<dbReference type="Gene3D" id="2.120.10.30">
    <property type="entry name" value="TolB, C-terminal domain"/>
    <property type="match status" value="2"/>
</dbReference>
<dbReference type="InterPro" id="IPR011042">
    <property type="entry name" value="6-blade_b-propeller_TolB-like"/>
</dbReference>
<dbReference type="InterPro" id="IPR040698">
    <property type="entry name" value="HZS_alpha_mid"/>
</dbReference>
<dbReference type="GO" id="GO:0046872">
    <property type="term" value="F:metal ion binding"/>
    <property type="evidence" value="ECO:0007669"/>
    <property type="project" value="UniProtKB-KW"/>
</dbReference>
<dbReference type="KEGG" id="agv:OJF2_50160"/>
<proteinExistence type="predicted"/>
<dbReference type="OrthoDB" id="221261at2"/>
<dbReference type="EMBL" id="CP042997">
    <property type="protein sequence ID" value="QEH36452.1"/>
    <property type="molecule type" value="Genomic_DNA"/>
</dbReference>
<dbReference type="AlphaFoldDB" id="A0A5B9W705"/>
<keyword evidence="2 3" id="KW-0408">Iron</keyword>
<dbReference type="InterPro" id="IPR009056">
    <property type="entry name" value="Cyt_c-like_dom"/>
</dbReference>
<dbReference type="SUPFAM" id="SSF82171">
    <property type="entry name" value="DPP6 N-terminal domain-like"/>
    <property type="match status" value="1"/>
</dbReference>
<feature type="domain" description="Cytochrome c" evidence="4">
    <location>
        <begin position="462"/>
        <end position="590"/>
    </location>
</feature>
<evidence type="ECO:0000256" key="2">
    <source>
        <dbReference type="ARBA" id="ARBA00023004"/>
    </source>
</evidence>
<dbReference type="Proteomes" id="UP000324233">
    <property type="component" value="Chromosome"/>
</dbReference>
<accession>A0A5B9W705</accession>
<dbReference type="RefSeq" id="WP_148596139.1">
    <property type="nucleotide sequence ID" value="NZ_CP042997.1"/>
</dbReference>
<evidence type="ECO:0000313" key="5">
    <source>
        <dbReference type="EMBL" id="QEH36452.1"/>
    </source>
</evidence>
<dbReference type="GO" id="GO:0009055">
    <property type="term" value="F:electron transfer activity"/>
    <property type="evidence" value="ECO:0007669"/>
    <property type="project" value="InterPro"/>
</dbReference>
<organism evidence="5 6">
    <name type="scientific">Aquisphaera giovannonii</name>
    <dbReference type="NCBI Taxonomy" id="406548"/>
    <lineage>
        <taxon>Bacteria</taxon>
        <taxon>Pseudomonadati</taxon>
        <taxon>Planctomycetota</taxon>
        <taxon>Planctomycetia</taxon>
        <taxon>Isosphaerales</taxon>
        <taxon>Isosphaeraceae</taxon>
        <taxon>Aquisphaera</taxon>
    </lineage>
</organism>
<keyword evidence="1 3" id="KW-0479">Metal-binding</keyword>
<keyword evidence="6" id="KW-1185">Reference proteome</keyword>
<evidence type="ECO:0000259" key="4">
    <source>
        <dbReference type="PROSITE" id="PS51007"/>
    </source>
</evidence>
<name>A0A5B9W705_9BACT</name>
<reference evidence="5 6" key="1">
    <citation type="submission" date="2019-08" db="EMBL/GenBank/DDBJ databases">
        <title>Deep-cultivation of Planctomycetes and their phenomic and genomic characterization uncovers novel biology.</title>
        <authorList>
            <person name="Wiegand S."/>
            <person name="Jogler M."/>
            <person name="Boedeker C."/>
            <person name="Pinto D."/>
            <person name="Vollmers J."/>
            <person name="Rivas-Marin E."/>
            <person name="Kohn T."/>
            <person name="Peeters S.H."/>
            <person name="Heuer A."/>
            <person name="Rast P."/>
            <person name="Oberbeckmann S."/>
            <person name="Bunk B."/>
            <person name="Jeske O."/>
            <person name="Meyerdierks A."/>
            <person name="Storesund J.E."/>
            <person name="Kallscheuer N."/>
            <person name="Luecker S."/>
            <person name="Lage O.M."/>
            <person name="Pohl T."/>
            <person name="Merkel B.J."/>
            <person name="Hornburger P."/>
            <person name="Mueller R.-W."/>
            <person name="Bruemmer F."/>
            <person name="Labrenz M."/>
            <person name="Spormann A.M."/>
            <person name="Op den Camp H."/>
            <person name="Overmann J."/>
            <person name="Amann R."/>
            <person name="Jetten M.S.M."/>
            <person name="Mascher T."/>
            <person name="Medema M.H."/>
            <person name="Devos D.P."/>
            <person name="Kaster A.-K."/>
            <person name="Ovreas L."/>
            <person name="Rohde M."/>
            <person name="Galperin M.Y."/>
            <person name="Jogler C."/>
        </authorList>
    </citation>
    <scope>NUCLEOTIDE SEQUENCE [LARGE SCALE GENOMIC DNA]</scope>
    <source>
        <strain evidence="5 6">OJF2</strain>
    </source>
</reference>
<evidence type="ECO:0000256" key="1">
    <source>
        <dbReference type="ARBA" id="ARBA00022723"/>
    </source>
</evidence>
<keyword evidence="3" id="KW-0349">Heme</keyword>
<evidence type="ECO:0000256" key="3">
    <source>
        <dbReference type="PROSITE-ProRule" id="PRU00433"/>
    </source>
</evidence>
<dbReference type="Pfam" id="PF18582">
    <property type="entry name" value="HZS_alpha"/>
    <property type="match status" value="1"/>
</dbReference>
<gene>
    <name evidence="5" type="ORF">OJF2_50160</name>
</gene>
<protein>
    <recommendedName>
        <fullName evidence="4">Cytochrome c domain-containing protein</fullName>
    </recommendedName>
</protein>
<evidence type="ECO:0000313" key="6">
    <source>
        <dbReference type="Proteomes" id="UP000324233"/>
    </source>
</evidence>
<dbReference type="PROSITE" id="PS51007">
    <property type="entry name" value="CYTC"/>
    <property type="match status" value="1"/>
</dbReference>
<dbReference type="GO" id="GO:0020037">
    <property type="term" value="F:heme binding"/>
    <property type="evidence" value="ECO:0007669"/>
    <property type="project" value="InterPro"/>
</dbReference>
<sequence length="608" mass="65070" precursor="true">MPCPVVYARQPAGRGGPGDGAQLVRLDPDGTRRVLTAGFHSAGEPDVSIDGRRILFAGKHDAVDGWEIFEMDADGGHVRRVTRNLGPCRSPVYTSSYYTITEKEPWDQIAFVRPAGDRRDERTGGPATAIWTCKLDGSYVQRITYNLASDLDPAILPDGRLAYASWHRADLGDGRAGRLALESLNTDGSDRASIAPRSGAARRGPCVTPGGDLVFVESVRETGRGEGSLARVSLRRPLHTYERLTGPDDGLFSSPSPLPDGTLLVAWRGADATVRGICRLDGGARTLAPVCEETGFDLSWPRAVHPRPRPDGRSSVVSPDDREAEIYCLDVSIHDLPDPSWMPAGAVKSIRIVEGMPTGGAEPGSRREASAMSPVAELSPRRILAEIPVQADGSFHAKVPANVPIQLQALDGRGLAIRSCGWIWSRSHQAQGCIGCHEDPERTPPNRVPEALRTDVANATVPDPACPTPDFARDIVPIVESRCLPCHGAGNQTPELPAAGARDPAALDRLHAGLLGAAGPGERAIWCGTYIHPGRARTSPLAWHVVGARTARPWDEAEGSRGFKPIPVGRAPELTDAEIGTIIRWIDLGARRGAIPEARRQAQSGSNP</sequence>